<dbReference type="GO" id="GO:0005886">
    <property type="term" value="C:plasma membrane"/>
    <property type="evidence" value="ECO:0007669"/>
    <property type="project" value="UniProtKB-SubCell"/>
</dbReference>
<comment type="similarity">
    <text evidence="2 9">Belongs to the CN hydrolase family. Apolipoprotein N-acyltransferase subfamily.</text>
</comment>
<dbReference type="PANTHER" id="PTHR38686">
    <property type="entry name" value="APOLIPOPROTEIN N-ACYLTRANSFERASE"/>
    <property type="match status" value="1"/>
</dbReference>
<comment type="catalytic activity">
    <reaction evidence="9">
        <text>N-terminal S-1,2-diacyl-sn-glyceryl-L-cysteinyl-[lipoprotein] + a glycerophospholipid = N-acyl-S-1,2-diacyl-sn-glyceryl-L-cysteinyl-[lipoprotein] + a 2-acyl-sn-glycero-3-phospholipid + H(+)</text>
        <dbReference type="Rhea" id="RHEA:48228"/>
        <dbReference type="Rhea" id="RHEA-COMP:14681"/>
        <dbReference type="Rhea" id="RHEA-COMP:14684"/>
        <dbReference type="ChEBI" id="CHEBI:15378"/>
        <dbReference type="ChEBI" id="CHEBI:136912"/>
        <dbReference type="ChEBI" id="CHEBI:140656"/>
        <dbReference type="ChEBI" id="CHEBI:140657"/>
        <dbReference type="ChEBI" id="CHEBI:140660"/>
        <dbReference type="EC" id="2.3.1.269"/>
    </reaction>
</comment>
<evidence type="ECO:0000256" key="5">
    <source>
        <dbReference type="ARBA" id="ARBA00022692"/>
    </source>
</evidence>
<organism evidence="11 12">
    <name type="scientific">Legionella busanensis</name>
    <dbReference type="NCBI Taxonomy" id="190655"/>
    <lineage>
        <taxon>Bacteria</taxon>
        <taxon>Pseudomonadati</taxon>
        <taxon>Pseudomonadota</taxon>
        <taxon>Gammaproteobacteria</taxon>
        <taxon>Legionellales</taxon>
        <taxon>Legionellaceae</taxon>
        <taxon>Legionella</taxon>
    </lineage>
</organism>
<dbReference type="OrthoDB" id="9804277at2"/>
<feature type="transmembrane region" description="Helical" evidence="9">
    <location>
        <begin position="170"/>
        <end position="192"/>
    </location>
</feature>
<comment type="subcellular location">
    <subcellularLocation>
        <location evidence="1 9">Cell membrane</location>
        <topology evidence="1 9">Multi-pass membrane protein</topology>
    </subcellularLocation>
</comment>
<dbReference type="NCBIfam" id="TIGR00546">
    <property type="entry name" value="lnt"/>
    <property type="match status" value="1"/>
</dbReference>
<dbReference type="Proteomes" id="UP000254794">
    <property type="component" value="Unassembled WGS sequence"/>
</dbReference>
<evidence type="ECO:0000256" key="3">
    <source>
        <dbReference type="ARBA" id="ARBA00022475"/>
    </source>
</evidence>
<feature type="transmembrane region" description="Helical" evidence="9">
    <location>
        <begin position="25"/>
        <end position="53"/>
    </location>
</feature>
<dbReference type="PROSITE" id="PS50263">
    <property type="entry name" value="CN_HYDROLASE"/>
    <property type="match status" value="1"/>
</dbReference>
<evidence type="ECO:0000313" key="12">
    <source>
        <dbReference type="Proteomes" id="UP000254794"/>
    </source>
</evidence>
<keyword evidence="6 9" id="KW-1133">Transmembrane helix</keyword>
<dbReference type="GO" id="GO:0016410">
    <property type="term" value="F:N-acyltransferase activity"/>
    <property type="evidence" value="ECO:0007669"/>
    <property type="project" value="UniProtKB-UniRule"/>
</dbReference>
<feature type="domain" description="CN hydrolase" evidence="10">
    <location>
        <begin position="239"/>
        <end position="475"/>
    </location>
</feature>
<dbReference type="InterPro" id="IPR045378">
    <property type="entry name" value="LNT_N"/>
</dbReference>
<evidence type="ECO:0000256" key="8">
    <source>
        <dbReference type="ARBA" id="ARBA00023315"/>
    </source>
</evidence>
<proteinExistence type="inferred from homology"/>
<evidence type="ECO:0000256" key="6">
    <source>
        <dbReference type="ARBA" id="ARBA00022989"/>
    </source>
</evidence>
<evidence type="ECO:0000259" key="10">
    <source>
        <dbReference type="PROSITE" id="PS50263"/>
    </source>
</evidence>
<feature type="transmembrane region" description="Helical" evidence="9">
    <location>
        <begin position="65"/>
        <end position="85"/>
    </location>
</feature>
<feature type="transmembrane region" description="Helical" evidence="9">
    <location>
        <begin position="490"/>
        <end position="509"/>
    </location>
</feature>
<keyword evidence="4 9" id="KW-0808">Transferase</keyword>
<dbReference type="Gene3D" id="3.60.110.10">
    <property type="entry name" value="Carbon-nitrogen hydrolase"/>
    <property type="match status" value="1"/>
</dbReference>
<dbReference type="SUPFAM" id="SSF56317">
    <property type="entry name" value="Carbon-nitrogen hydrolase"/>
    <property type="match status" value="1"/>
</dbReference>
<evidence type="ECO:0000313" key="11">
    <source>
        <dbReference type="EMBL" id="STX51267.1"/>
    </source>
</evidence>
<accession>A0A378JJM7</accession>
<comment type="function">
    <text evidence="9">Catalyzes the phospholipid dependent N-acylation of the N-terminal cysteine of apolipoprotein, the last step in lipoprotein maturation.</text>
</comment>
<dbReference type="Pfam" id="PF00795">
    <property type="entry name" value="CN_hydrolase"/>
    <property type="match status" value="1"/>
</dbReference>
<keyword evidence="8 9" id="KW-0012">Acyltransferase</keyword>
<dbReference type="RefSeq" id="WP_115330914.1">
    <property type="nucleotide sequence ID" value="NZ_CAAAHP010000001.1"/>
</dbReference>
<dbReference type="Pfam" id="PF20154">
    <property type="entry name" value="LNT_N"/>
    <property type="match status" value="1"/>
</dbReference>
<dbReference type="AlphaFoldDB" id="A0A378JJM7"/>
<keyword evidence="11" id="KW-0449">Lipoprotein</keyword>
<dbReference type="PANTHER" id="PTHR38686:SF1">
    <property type="entry name" value="APOLIPOPROTEIN N-ACYLTRANSFERASE"/>
    <property type="match status" value="1"/>
</dbReference>
<keyword evidence="12" id="KW-1185">Reference proteome</keyword>
<evidence type="ECO:0000256" key="1">
    <source>
        <dbReference type="ARBA" id="ARBA00004651"/>
    </source>
</evidence>
<dbReference type="HAMAP" id="MF_01148">
    <property type="entry name" value="Lnt"/>
    <property type="match status" value="1"/>
</dbReference>
<name>A0A378JJM7_9GAMM</name>
<dbReference type="EMBL" id="UGOD01000001">
    <property type="protein sequence ID" value="STX51267.1"/>
    <property type="molecule type" value="Genomic_DNA"/>
</dbReference>
<sequence length="529" mass="59422">MISASVNKFELLSTRALERIPYLQYFLFGLLLPFGFAPFHLPGLALLGLALFYHQLNNKKETSPFFSGLFFGLGFFGFGTSWVYVSIHNYGHLSIITSGLFTFLFLLYLSCFPALVASLFCRLVLKPYTIGASLLFSALWLINEYLRATFLSGFPWLLIGFGQIDAPTRFFLPILGVFGVSFISCLAATLISNAINKKDSIYRYNYLFLFIALLASPILLKNVSWAQIDDKKPVSVGVIQANLSMRDKWDEGLFWQLLDRYQQTTKSLLGTDVIVMPESAIPLPATYISEFLDDLDEKAKEKGSAILFGIPQPTTIEQHTFFNALTSLGAAKGTYLKQHLVPFGEYIPSLFQLITSWLGIEDPNMRPGFTNQALIQVHNYPIATLICYEIAYGNLLREQLPDAKWIVSISDDGWFGHSFALYQHLQMAQVRSLQTARYQISSNNDGLSAVINPQGKIENALPAFRDGVLKATIFPASGKTPWVIVGDAPILVFSLLIFLFFTAYQLLFIKLSNQTIAAKHKRRYPYQPS</sequence>
<keyword evidence="5 9" id="KW-0812">Transmembrane</keyword>
<feature type="transmembrane region" description="Helical" evidence="9">
    <location>
        <begin position="105"/>
        <end position="125"/>
    </location>
</feature>
<dbReference type="UniPathway" id="UPA00666"/>
<evidence type="ECO:0000256" key="7">
    <source>
        <dbReference type="ARBA" id="ARBA00023136"/>
    </source>
</evidence>
<keyword evidence="7 9" id="KW-0472">Membrane</keyword>
<protein>
    <recommendedName>
        <fullName evidence="9">Apolipoprotein N-acyltransferase</fullName>
        <shortName evidence="9">ALP N-acyltransferase</shortName>
        <ecNumber evidence="9">2.3.1.269</ecNumber>
    </recommendedName>
</protein>
<dbReference type="CDD" id="cd07571">
    <property type="entry name" value="ALP_N-acyl_transferase"/>
    <property type="match status" value="1"/>
</dbReference>
<evidence type="ECO:0000256" key="4">
    <source>
        <dbReference type="ARBA" id="ARBA00022679"/>
    </source>
</evidence>
<reference evidence="11 12" key="1">
    <citation type="submission" date="2018-06" db="EMBL/GenBank/DDBJ databases">
        <authorList>
            <consortium name="Pathogen Informatics"/>
            <person name="Doyle S."/>
        </authorList>
    </citation>
    <scope>NUCLEOTIDE SEQUENCE [LARGE SCALE GENOMIC DNA]</scope>
    <source>
        <strain evidence="11 12">NCTC13316</strain>
    </source>
</reference>
<feature type="transmembrane region" description="Helical" evidence="9">
    <location>
        <begin position="204"/>
        <end position="220"/>
    </location>
</feature>
<dbReference type="InterPro" id="IPR004563">
    <property type="entry name" value="Apolipo_AcylTrfase"/>
</dbReference>
<dbReference type="InterPro" id="IPR036526">
    <property type="entry name" value="C-N_Hydrolase_sf"/>
</dbReference>
<dbReference type="InterPro" id="IPR003010">
    <property type="entry name" value="C-N_Hydrolase"/>
</dbReference>
<evidence type="ECO:0000256" key="9">
    <source>
        <dbReference type="HAMAP-Rule" id="MF_01148"/>
    </source>
</evidence>
<evidence type="ECO:0000256" key="2">
    <source>
        <dbReference type="ARBA" id="ARBA00010065"/>
    </source>
</evidence>
<keyword evidence="3 9" id="KW-1003">Cell membrane</keyword>
<dbReference type="GO" id="GO:0042158">
    <property type="term" value="P:lipoprotein biosynthetic process"/>
    <property type="evidence" value="ECO:0007669"/>
    <property type="project" value="UniProtKB-UniRule"/>
</dbReference>
<gene>
    <name evidence="11" type="primary">cutE</name>
    <name evidence="9" type="synonym">lnt</name>
    <name evidence="11" type="ORF">NCTC13316_01362</name>
</gene>
<comment type="pathway">
    <text evidence="9">Protein modification; lipoprotein biosynthesis (N-acyl transfer).</text>
</comment>
<dbReference type="EC" id="2.3.1.269" evidence="9"/>